<dbReference type="InParanoid" id="A0A1X7TZ30"/>
<dbReference type="PRINTS" id="PR00740">
    <property type="entry name" value="GLHYDRLASE27"/>
</dbReference>
<comment type="subunit">
    <text evidence="8">Homodimer.</text>
</comment>
<feature type="domain" description="Alpha galactosidase C-terminal" evidence="9">
    <location>
        <begin position="333"/>
        <end position="410"/>
    </location>
</feature>
<gene>
    <name evidence="10" type="primary">100641521</name>
</gene>
<evidence type="ECO:0000313" key="11">
    <source>
        <dbReference type="Proteomes" id="UP000007879"/>
    </source>
</evidence>
<dbReference type="eggNOG" id="KOG2366">
    <property type="taxonomic scope" value="Eukaryota"/>
</dbReference>
<evidence type="ECO:0000256" key="8">
    <source>
        <dbReference type="RuleBase" id="RU361168"/>
    </source>
</evidence>
<dbReference type="Gene3D" id="2.60.40.1180">
    <property type="entry name" value="Golgi alpha-mannosidase II"/>
    <property type="match status" value="1"/>
</dbReference>
<dbReference type="CDD" id="cd14792">
    <property type="entry name" value="GH27"/>
    <property type="match status" value="1"/>
</dbReference>
<evidence type="ECO:0000256" key="4">
    <source>
        <dbReference type="ARBA" id="ARBA00022729"/>
    </source>
</evidence>
<dbReference type="STRING" id="400682.A0A1X7TZ30"/>
<dbReference type="Pfam" id="PF16499">
    <property type="entry name" value="Melibiase_2"/>
    <property type="match status" value="1"/>
</dbReference>
<dbReference type="EnsemblMetazoa" id="XM_003389385.3">
    <property type="protein sequence ID" value="XP_003389433.2"/>
    <property type="gene ID" value="LOC100641521"/>
</dbReference>
<dbReference type="SUPFAM" id="SSF51011">
    <property type="entry name" value="Glycosyl hydrolase domain"/>
    <property type="match status" value="1"/>
</dbReference>
<dbReference type="Gene3D" id="3.20.20.70">
    <property type="entry name" value="Aldolase class I"/>
    <property type="match status" value="1"/>
</dbReference>
<dbReference type="GO" id="GO:0004557">
    <property type="term" value="F:alpha-galactosidase activity"/>
    <property type="evidence" value="ECO:0007669"/>
    <property type="project" value="UniProtKB-EC"/>
</dbReference>
<dbReference type="FunFam" id="3.20.20.70:FF:000093">
    <property type="entry name" value="Alpha-galactosidase"/>
    <property type="match status" value="1"/>
</dbReference>
<comment type="catalytic activity">
    <reaction evidence="1">
        <text>Hydrolysis of terminal, non-reducing alpha-D-galactose residues in alpha-D-galactosides, including galactose oligosaccharides, galactomannans and galactolipids.</text>
        <dbReference type="EC" id="3.2.1.22"/>
    </reaction>
</comment>
<evidence type="ECO:0000256" key="2">
    <source>
        <dbReference type="ARBA" id="ARBA00009743"/>
    </source>
</evidence>
<keyword evidence="7 8" id="KW-0326">Glycosidase</keyword>
<dbReference type="Pfam" id="PF17801">
    <property type="entry name" value="Melibiase_C"/>
    <property type="match status" value="1"/>
</dbReference>
<keyword evidence="11" id="KW-1185">Reference proteome</keyword>
<protein>
    <recommendedName>
        <fullName evidence="3 8">Alpha-galactosidase</fullName>
        <ecNumber evidence="8">3.2.1.-</ecNumber>
    </recommendedName>
</protein>
<dbReference type="SUPFAM" id="SSF51445">
    <property type="entry name" value="(Trans)glycosidases"/>
    <property type="match status" value="1"/>
</dbReference>
<sequence length="416" mass="46187">MENDNGVCNMMIMLELNHCMPSPALSPASPCREMFVTLSISFLVLGGAIGLDNGLGKTPPMGWNSWNHFNCTITEKIVRATVTAIIEKGLDKHGYKYVNLDNCWAASSRASDGTIQPNPTTFPDMKGLIDFVHSKGLKFGLYSDAGYYTCGKRQPGSLGYETKDANTYAEWEVDYLKYDNCETDGSKPEVRYPVMRDALNKTGRPIFYSLCETGKDNVSLWGPKVGNSWRTTRDIGDYWDKMISRADVNADLWPYAGPGGWNDPDMLEVGNGNMTFEEYKTHFSLWCLMKAPLLIGCDITKMSDDTFKILTNDHVIAVNQDPLGIQGNRTKQDGTNEIWQVPMKDGTRVALAFNRGDSASDITIQWTDIGFPNSASVNVYDLWDDKKMIGKFTGSVTAKAIPSHGVAMYQVEPVST</sequence>
<organism evidence="10">
    <name type="scientific">Amphimedon queenslandica</name>
    <name type="common">Sponge</name>
    <dbReference type="NCBI Taxonomy" id="400682"/>
    <lineage>
        <taxon>Eukaryota</taxon>
        <taxon>Metazoa</taxon>
        <taxon>Porifera</taxon>
        <taxon>Demospongiae</taxon>
        <taxon>Heteroscleromorpha</taxon>
        <taxon>Haplosclerida</taxon>
        <taxon>Niphatidae</taxon>
        <taxon>Amphimedon</taxon>
    </lineage>
</organism>
<accession>A0A1X7TZ30</accession>
<dbReference type="OrthoDB" id="5795902at2759"/>
<proteinExistence type="inferred from homology"/>
<dbReference type="PANTHER" id="PTHR11452:SF75">
    <property type="entry name" value="ALPHA-GALACTOSIDASE MEL1"/>
    <property type="match status" value="1"/>
</dbReference>
<dbReference type="InterPro" id="IPR017853">
    <property type="entry name" value="GH"/>
</dbReference>
<dbReference type="EC" id="3.2.1.-" evidence="8"/>
<evidence type="ECO:0000259" key="9">
    <source>
        <dbReference type="Pfam" id="PF17801"/>
    </source>
</evidence>
<evidence type="ECO:0000256" key="3">
    <source>
        <dbReference type="ARBA" id="ARBA00012755"/>
    </source>
</evidence>
<dbReference type="InterPro" id="IPR041233">
    <property type="entry name" value="Melibiase_C"/>
</dbReference>
<evidence type="ECO:0000256" key="5">
    <source>
        <dbReference type="ARBA" id="ARBA00022801"/>
    </source>
</evidence>
<keyword evidence="4" id="KW-0732">Signal</keyword>
<dbReference type="PANTHER" id="PTHR11452">
    <property type="entry name" value="ALPHA-GALACTOSIDASE/ALPHA-N-ACETYLGALACTOSAMINIDASE"/>
    <property type="match status" value="1"/>
</dbReference>
<dbReference type="EnsemblMetazoa" id="Aqu2.1.20575_001">
    <property type="protein sequence ID" value="Aqu2.1.20575_001"/>
    <property type="gene ID" value="Aqu2.1.20575"/>
</dbReference>
<comment type="similarity">
    <text evidence="2 8">Belongs to the glycosyl hydrolase 27 family.</text>
</comment>
<dbReference type="Proteomes" id="UP000007879">
    <property type="component" value="Unassembled WGS sequence"/>
</dbReference>
<dbReference type="AlphaFoldDB" id="A0A1X7TZ30"/>
<dbReference type="InterPro" id="IPR013780">
    <property type="entry name" value="Glyco_hydro_b"/>
</dbReference>
<dbReference type="KEGG" id="aqu:100641521"/>
<dbReference type="GO" id="GO:0005975">
    <property type="term" value="P:carbohydrate metabolic process"/>
    <property type="evidence" value="ECO:0007669"/>
    <property type="project" value="InterPro"/>
</dbReference>
<reference evidence="10" key="2">
    <citation type="submission" date="2017-05" db="UniProtKB">
        <authorList>
            <consortium name="EnsemblMetazoa"/>
        </authorList>
    </citation>
    <scope>IDENTIFICATION</scope>
</reference>
<evidence type="ECO:0000256" key="6">
    <source>
        <dbReference type="ARBA" id="ARBA00023157"/>
    </source>
</evidence>
<evidence type="ECO:0000256" key="7">
    <source>
        <dbReference type="ARBA" id="ARBA00023295"/>
    </source>
</evidence>
<evidence type="ECO:0000256" key="1">
    <source>
        <dbReference type="ARBA" id="ARBA00001255"/>
    </source>
</evidence>
<reference evidence="11" key="1">
    <citation type="journal article" date="2010" name="Nature">
        <title>The Amphimedon queenslandica genome and the evolution of animal complexity.</title>
        <authorList>
            <person name="Srivastava M."/>
            <person name="Simakov O."/>
            <person name="Chapman J."/>
            <person name="Fahey B."/>
            <person name="Gauthier M.E."/>
            <person name="Mitros T."/>
            <person name="Richards G.S."/>
            <person name="Conaco C."/>
            <person name="Dacre M."/>
            <person name="Hellsten U."/>
            <person name="Larroux C."/>
            <person name="Putnam N.H."/>
            <person name="Stanke M."/>
            <person name="Adamska M."/>
            <person name="Darling A."/>
            <person name="Degnan S.M."/>
            <person name="Oakley T.H."/>
            <person name="Plachetzki D.C."/>
            <person name="Zhai Y."/>
            <person name="Adamski M."/>
            <person name="Calcino A."/>
            <person name="Cummins S.F."/>
            <person name="Goodstein D.M."/>
            <person name="Harris C."/>
            <person name="Jackson D.J."/>
            <person name="Leys S.P."/>
            <person name="Shu S."/>
            <person name="Woodcroft B.J."/>
            <person name="Vervoort M."/>
            <person name="Kosik K.S."/>
            <person name="Manning G."/>
            <person name="Degnan B.M."/>
            <person name="Rokhsar D.S."/>
        </authorList>
    </citation>
    <scope>NUCLEOTIDE SEQUENCE [LARGE SCALE GENOMIC DNA]</scope>
</reference>
<keyword evidence="5 8" id="KW-0378">Hydrolase</keyword>
<evidence type="ECO:0000313" key="10">
    <source>
        <dbReference type="EnsemblMetazoa" id="Aqu2.1.20575_001"/>
    </source>
</evidence>
<dbReference type="InterPro" id="IPR002241">
    <property type="entry name" value="Glyco_hydro_27"/>
</dbReference>
<name>A0A1X7TZ30_AMPQE</name>
<keyword evidence="6 8" id="KW-1015">Disulfide bond</keyword>
<dbReference type="FunFam" id="2.60.40.1180:FF:000008">
    <property type="entry name" value="Alpha-galactosidase"/>
    <property type="match status" value="1"/>
</dbReference>
<dbReference type="InterPro" id="IPR013785">
    <property type="entry name" value="Aldolase_TIM"/>
</dbReference>